<protein>
    <submittedName>
        <fullName evidence="6">Creatininase family protein</fullName>
    </submittedName>
</protein>
<keyword evidence="7" id="KW-1185">Reference proteome</keyword>
<keyword evidence="3" id="KW-0378">Hydrolase</keyword>
<dbReference type="Proteomes" id="UP000674938">
    <property type="component" value="Unassembled WGS sequence"/>
</dbReference>
<comment type="similarity">
    <text evidence="5">Belongs to the creatininase superfamily.</text>
</comment>
<organism evidence="6 7">
    <name type="scientific">Vagococcus allomyrinae</name>
    <dbReference type="NCBI Taxonomy" id="2794353"/>
    <lineage>
        <taxon>Bacteria</taxon>
        <taxon>Bacillati</taxon>
        <taxon>Bacillota</taxon>
        <taxon>Bacilli</taxon>
        <taxon>Lactobacillales</taxon>
        <taxon>Enterococcaceae</taxon>
        <taxon>Vagococcus</taxon>
    </lineage>
</organism>
<evidence type="ECO:0000256" key="5">
    <source>
        <dbReference type="ARBA" id="ARBA00024029"/>
    </source>
</evidence>
<dbReference type="EMBL" id="JAEEGA010000004">
    <property type="protein sequence ID" value="MBP1040951.1"/>
    <property type="molecule type" value="Genomic_DNA"/>
</dbReference>
<comment type="cofactor">
    <cofactor evidence="1">
        <name>Zn(2+)</name>
        <dbReference type="ChEBI" id="CHEBI:29105"/>
    </cofactor>
</comment>
<dbReference type="SUPFAM" id="SSF102215">
    <property type="entry name" value="Creatininase"/>
    <property type="match status" value="1"/>
</dbReference>
<gene>
    <name evidence="6" type="ORF">I6N95_08035</name>
</gene>
<keyword evidence="2" id="KW-0479">Metal-binding</keyword>
<keyword evidence="4" id="KW-0862">Zinc</keyword>
<evidence type="ECO:0000256" key="2">
    <source>
        <dbReference type="ARBA" id="ARBA00022723"/>
    </source>
</evidence>
<name>A0A940P736_9ENTE</name>
<dbReference type="RefSeq" id="WP_209526525.1">
    <property type="nucleotide sequence ID" value="NZ_JAEEGA010000004.1"/>
</dbReference>
<dbReference type="AlphaFoldDB" id="A0A940P736"/>
<evidence type="ECO:0000313" key="6">
    <source>
        <dbReference type="EMBL" id="MBP1040951.1"/>
    </source>
</evidence>
<proteinExistence type="inferred from homology"/>
<sequence>MTKPKLMMELTRDEIKEALAAFPVVILPMGATEQHGHHLPLGVDIYLAEYFAKEVSKQTGALVSPSMPFGYSWVWRDIPGTISLQQDLVEEVIKDVATSVSRYGTKLLVLINGHDSNNSAMKYAVRELEDELAMPVIYLFYPDLNQVLKDQMDSPTWHGMIHACEFETSLMLHAKEELVDQEKAVKEYPEKPDLYGMSTISLGDLSKSGVFGDATLATKEKGARMAETFANEMSELVRKAYEEFVLKRS</sequence>
<dbReference type="Gene3D" id="3.40.50.10310">
    <property type="entry name" value="Creatininase"/>
    <property type="match status" value="1"/>
</dbReference>
<dbReference type="PANTHER" id="PTHR35005">
    <property type="entry name" value="3-DEHYDRO-SCYLLO-INOSOSE HYDROLASE"/>
    <property type="match status" value="1"/>
</dbReference>
<evidence type="ECO:0000313" key="7">
    <source>
        <dbReference type="Proteomes" id="UP000674938"/>
    </source>
</evidence>
<dbReference type="GO" id="GO:0009231">
    <property type="term" value="P:riboflavin biosynthetic process"/>
    <property type="evidence" value="ECO:0007669"/>
    <property type="project" value="TreeGrafter"/>
</dbReference>
<reference evidence="6" key="1">
    <citation type="submission" date="2020-12" db="EMBL/GenBank/DDBJ databases">
        <title>Vagococcus allomyrinae sp. nov. and Enterococcus lavae sp. nov., isolated from the larvae of Allomyrina dichotoma.</title>
        <authorList>
            <person name="Lee S.D."/>
        </authorList>
    </citation>
    <scope>NUCLEOTIDE SEQUENCE</scope>
    <source>
        <strain evidence="6">BWB3-3</strain>
    </source>
</reference>
<dbReference type="PANTHER" id="PTHR35005:SF1">
    <property type="entry name" value="2-AMINO-5-FORMYLAMINO-6-RIBOSYLAMINOPYRIMIDIN-4(3H)-ONE 5'-MONOPHOSPHATE DEFORMYLASE"/>
    <property type="match status" value="1"/>
</dbReference>
<evidence type="ECO:0000256" key="4">
    <source>
        <dbReference type="ARBA" id="ARBA00022833"/>
    </source>
</evidence>
<dbReference type="Pfam" id="PF02633">
    <property type="entry name" value="Creatininase"/>
    <property type="match status" value="1"/>
</dbReference>
<evidence type="ECO:0000256" key="3">
    <source>
        <dbReference type="ARBA" id="ARBA00022801"/>
    </source>
</evidence>
<evidence type="ECO:0000256" key="1">
    <source>
        <dbReference type="ARBA" id="ARBA00001947"/>
    </source>
</evidence>
<dbReference type="GO" id="GO:0046872">
    <property type="term" value="F:metal ion binding"/>
    <property type="evidence" value="ECO:0007669"/>
    <property type="project" value="UniProtKB-KW"/>
</dbReference>
<dbReference type="GO" id="GO:0016811">
    <property type="term" value="F:hydrolase activity, acting on carbon-nitrogen (but not peptide) bonds, in linear amides"/>
    <property type="evidence" value="ECO:0007669"/>
    <property type="project" value="TreeGrafter"/>
</dbReference>
<dbReference type="InterPro" id="IPR003785">
    <property type="entry name" value="Creatininase/forma_Hydrolase"/>
</dbReference>
<accession>A0A940P736</accession>
<comment type="caution">
    <text evidence="6">The sequence shown here is derived from an EMBL/GenBank/DDBJ whole genome shotgun (WGS) entry which is preliminary data.</text>
</comment>
<dbReference type="InterPro" id="IPR024087">
    <property type="entry name" value="Creatininase-like_sf"/>
</dbReference>